<dbReference type="InterPro" id="IPR036388">
    <property type="entry name" value="WH-like_DNA-bd_sf"/>
</dbReference>
<dbReference type="SUPFAM" id="SSF55781">
    <property type="entry name" value="GAF domain-like"/>
    <property type="match status" value="1"/>
</dbReference>
<dbReference type="Pfam" id="PF03861">
    <property type="entry name" value="ANTAR"/>
    <property type="match status" value="1"/>
</dbReference>
<dbReference type="SUPFAM" id="SSF52172">
    <property type="entry name" value="CheY-like"/>
    <property type="match status" value="1"/>
</dbReference>
<evidence type="ECO:0000313" key="5">
    <source>
        <dbReference type="Proteomes" id="UP001352223"/>
    </source>
</evidence>
<dbReference type="Gene3D" id="1.10.10.10">
    <property type="entry name" value="Winged helix-like DNA-binding domain superfamily/Winged helix DNA-binding domain"/>
    <property type="match status" value="1"/>
</dbReference>
<evidence type="ECO:0000256" key="1">
    <source>
        <dbReference type="ARBA" id="ARBA00023015"/>
    </source>
</evidence>
<feature type="domain" description="ANTAR" evidence="3">
    <location>
        <begin position="160"/>
        <end position="221"/>
    </location>
</feature>
<keyword evidence="1" id="KW-0805">Transcription regulation</keyword>
<reference evidence="4 5" key="1">
    <citation type="submission" date="2022-10" db="EMBL/GenBank/DDBJ databases">
        <authorList>
            <person name="Xie J."/>
            <person name="Shen N."/>
        </authorList>
    </citation>
    <scope>NUCLEOTIDE SEQUENCE [LARGE SCALE GENOMIC DNA]</scope>
    <source>
        <strain evidence="4 5">DSM 41681</strain>
    </source>
</reference>
<dbReference type="Proteomes" id="UP001352223">
    <property type="component" value="Unassembled WGS sequence"/>
</dbReference>
<dbReference type="SMART" id="SM01012">
    <property type="entry name" value="ANTAR"/>
    <property type="match status" value="1"/>
</dbReference>
<name>A0ABU6C4U8_9ACTN</name>
<gene>
    <name evidence="4" type="ORF">OKJ48_04830</name>
</gene>
<keyword evidence="5" id="KW-1185">Reference proteome</keyword>
<dbReference type="PIRSF" id="PIRSF036625">
    <property type="entry name" value="GAF_ANTAR"/>
    <property type="match status" value="1"/>
</dbReference>
<dbReference type="InterPro" id="IPR012074">
    <property type="entry name" value="GAF_ANTAR"/>
</dbReference>
<dbReference type="EMBL" id="JAOZYB010000020">
    <property type="protein sequence ID" value="MEB3959578.1"/>
    <property type="molecule type" value="Genomic_DNA"/>
</dbReference>
<dbReference type="InterPro" id="IPR011006">
    <property type="entry name" value="CheY-like_superfamily"/>
</dbReference>
<protein>
    <submittedName>
        <fullName evidence="4">ANTAR domain-containing protein</fullName>
    </submittedName>
</protein>
<dbReference type="InterPro" id="IPR005561">
    <property type="entry name" value="ANTAR"/>
</dbReference>
<evidence type="ECO:0000259" key="3">
    <source>
        <dbReference type="PROSITE" id="PS50921"/>
    </source>
</evidence>
<accession>A0ABU6C4U8</accession>
<dbReference type="Gene3D" id="3.30.450.40">
    <property type="match status" value="1"/>
</dbReference>
<proteinExistence type="predicted"/>
<organism evidence="4 5">
    <name type="scientific">Streptomyces kunmingensis</name>
    <dbReference type="NCBI Taxonomy" id="68225"/>
    <lineage>
        <taxon>Bacteria</taxon>
        <taxon>Bacillati</taxon>
        <taxon>Actinomycetota</taxon>
        <taxon>Actinomycetes</taxon>
        <taxon>Kitasatosporales</taxon>
        <taxon>Streptomycetaceae</taxon>
        <taxon>Streptomyces</taxon>
    </lineage>
</organism>
<dbReference type="RefSeq" id="WP_324766561.1">
    <property type="nucleotide sequence ID" value="NZ_BAAATS010000017.1"/>
</dbReference>
<dbReference type="InterPro" id="IPR029016">
    <property type="entry name" value="GAF-like_dom_sf"/>
</dbReference>
<dbReference type="PROSITE" id="PS50921">
    <property type="entry name" value="ANTAR"/>
    <property type="match status" value="1"/>
</dbReference>
<sequence length="230" mass="24800">MPFSPADFRLAEALTVAARQLHEQTGPQATLRNAVRLAVHLVPGADHAGIVTVDRDLVLTSVTWSDDVARSAQELTGMPGHRAFREQLWAAPVATLADTTGTNGPGQSLSVLGVRAVLALRLRTDRNRLTALVLFGGKPDGHDETSLRIGRMLAAHISVAHDSATVQEQLTEAMRTRDLIGQATGLLMAREGVDAAEAFDHLVRASQQQNIKLRELAQRYVDAAARPRDA</sequence>
<keyword evidence="2" id="KW-0804">Transcription</keyword>
<evidence type="ECO:0000256" key="2">
    <source>
        <dbReference type="ARBA" id="ARBA00023163"/>
    </source>
</evidence>
<comment type="caution">
    <text evidence="4">The sequence shown here is derived from an EMBL/GenBank/DDBJ whole genome shotgun (WGS) entry which is preliminary data.</text>
</comment>
<evidence type="ECO:0000313" key="4">
    <source>
        <dbReference type="EMBL" id="MEB3959578.1"/>
    </source>
</evidence>